<gene>
    <name evidence="2" type="ORF">GCM10022392_21970</name>
</gene>
<comment type="caution">
    <text evidence="2">The sequence shown here is derived from an EMBL/GenBank/DDBJ whole genome shotgun (WGS) entry which is preliminary data.</text>
</comment>
<dbReference type="EMBL" id="BAABCV010000007">
    <property type="protein sequence ID" value="GAA4097927.1"/>
    <property type="molecule type" value="Genomic_DNA"/>
</dbReference>
<evidence type="ECO:0000256" key="1">
    <source>
        <dbReference type="SAM" id="SignalP"/>
    </source>
</evidence>
<evidence type="ECO:0000313" key="3">
    <source>
        <dbReference type="Proteomes" id="UP001500841"/>
    </source>
</evidence>
<feature type="signal peptide" evidence="1">
    <location>
        <begin position="1"/>
        <end position="22"/>
    </location>
</feature>
<name>A0ABP7WW96_9SPHI</name>
<dbReference type="Proteomes" id="UP001500841">
    <property type="component" value="Unassembled WGS sequence"/>
</dbReference>
<keyword evidence="1" id="KW-0732">Signal</keyword>
<dbReference type="RefSeq" id="WP_345104110.1">
    <property type="nucleotide sequence ID" value="NZ_BAABCV010000007.1"/>
</dbReference>
<proteinExistence type="predicted"/>
<evidence type="ECO:0008006" key="4">
    <source>
        <dbReference type="Google" id="ProtNLM"/>
    </source>
</evidence>
<reference evidence="3" key="1">
    <citation type="journal article" date="2019" name="Int. J. Syst. Evol. Microbiol.">
        <title>The Global Catalogue of Microorganisms (GCM) 10K type strain sequencing project: providing services to taxonomists for standard genome sequencing and annotation.</title>
        <authorList>
            <consortium name="The Broad Institute Genomics Platform"/>
            <consortium name="The Broad Institute Genome Sequencing Center for Infectious Disease"/>
            <person name="Wu L."/>
            <person name="Ma J."/>
        </authorList>
    </citation>
    <scope>NUCLEOTIDE SEQUENCE [LARGE SCALE GENOMIC DNA]</scope>
    <source>
        <strain evidence="3">JCM 17085</strain>
    </source>
</reference>
<accession>A0ABP7WW96</accession>
<sequence length="116" mass="13077">MKISVTKFLTILLLAGSTTAFAQKLPKRESVHIPRGRSIIMQARINKLGHAYGTVTVDFKMNRKGDVTWAEADRLHTTVMDRRFVRKVVDAVGDMKFNKAKHAPVSQEGSISYSFR</sequence>
<feature type="chain" id="PRO_5046418615" description="TonB C-terminal domain-containing protein" evidence="1">
    <location>
        <begin position="23"/>
        <end position="116"/>
    </location>
</feature>
<organism evidence="2 3">
    <name type="scientific">Mucilaginibacter panaciglaebae</name>
    <dbReference type="NCBI Taxonomy" id="502331"/>
    <lineage>
        <taxon>Bacteria</taxon>
        <taxon>Pseudomonadati</taxon>
        <taxon>Bacteroidota</taxon>
        <taxon>Sphingobacteriia</taxon>
        <taxon>Sphingobacteriales</taxon>
        <taxon>Sphingobacteriaceae</taxon>
        <taxon>Mucilaginibacter</taxon>
    </lineage>
</organism>
<keyword evidence="3" id="KW-1185">Reference proteome</keyword>
<protein>
    <recommendedName>
        <fullName evidence="4">TonB C-terminal domain-containing protein</fullName>
    </recommendedName>
</protein>
<evidence type="ECO:0000313" key="2">
    <source>
        <dbReference type="EMBL" id="GAA4097927.1"/>
    </source>
</evidence>